<dbReference type="EMBL" id="CM023472">
    <property type="protein sequence ID" value="KAH7960490.1"/>
    <property type="molecule type" value="Genomic_DNA"/>
</dbReference>
<protein>
    <submittedName>
        <fullName evidence="1">Uncharacterized protein</fullName>
    </submittedName>
</protein>
<dbReference type="Proteomes" id="UP000821865">
    <property type="component" value="Chromosome 3"/>
</dbReference>
<comment type="caution">
    <text evidence="1">The sequence shown here is derived from an EMBL/GenBank/DDBJ whole genome shotgun (WGS) entry which is preliminary data.</text>
</comment>
<keyword evidence="2" id="KW-1185">Reference proteome</keyword>
<organism evidence="1 2">
    <name type="scientific">Dermacentor silvarum</name>
    <name type="common">Tick</name>
    <dbReference type="NCBI Taxonomy" id="543639"/>
    <lineage>
        <taxon>Eukaryota</taxon>
        <taxon>Metazoa</taxon>
        <taxon>Ecdysozoa</taxon>
        <taxon>Arthropoda</taxon>
        <taxon>Chelicerata</taxon>
        <taxon>Arachnida</taxon>
        <taxon>Acari</taxon>
        <taxon>Parasitiformes</taxon>
        <taxon>Ixodida</taxon>
        <taxon>Ixodoidea</taxon>
        <taxon>Ixodidae</taxon>
        <taxon>Rhipicephalinae</taxon>
        <taxon>Dermacentor</taxon>
    </lineage>
</organism>
<sequence>MKTVDPKMQQYPDDTDARRKTAADTFQSARQIKTALNMQAREETIRRRMREAGLRGFVAAQKPYLTKHQRRRRHNADELWFPITREWKCLGEERDFGDALYESIPRRLEAALHVDGAFARY</sequence>
<evidence type="ECO:0000313" key="2">
    <source>
        <dbReference type="Proteomes" id="UP000821865"/>
    </source>
</evidence>
<accession>A0ACB8D7Q8</accession>
<gene>
    <name evidence="1" type="ORF">HPB49_020325</name>
</gene>
<reference evidence="1" key="1">
    <citation type="submission" date="2020-05" db="EMBL/GenBank/DDBJ databases">
        <title>Large-scale comparative analyses of tick genomes elucidate their genetic diversity and vector capacities.</title>
        <authorList>
            <person name="Jia N."/>
            <person name="Wang J."/>
            <person name="Shi W."/>
            <person name="Du L."/>
            <person name="Sun Y."/>
            <person name="Zhan W."/>
            <person name="Jiang J."/>
            <person name="Wang Q."/>
            <person name="Zhang B."/>
            <person name="Ji P."/>
            <person name="Sakyi L.B."/>
            <person name="Cui X."/>
            <person name="Yuan T."/>
            <person name="Jiang B."/>
            <person name="Yang W."/>
            <person name="Lam T.T.-Y."/>
            <person name="Chang Q."/>
            <person name="Ding S."/>
            <person name="Wang X."/>
            <person name="Zhu J."/>
            <person name="Ruan X."/>
            <person name="Zhao L."/>
            <person name="Wei J."/>
            <person name="Que T."/>
            <person name="Du C."/>
            <person name="Cheng J."/>
            <person name="Dai P."/>
            <person name="Han X."/>
            <person name="Huang E."/>
            <person name="Gao Y."/>
            <person name="Liu J."/>
            <person name="Shao H."/>
            <person name="Ye R."/>
            <person name="Li L."/>
            <person name="Wei W."/>
            <person name="Wang X."/>
            <person name="Wang C."/>
            <person name="Yang T."/>
            <person name="Huo Q."/>
            <person name="Li W."/>
            <person name="Guo W."/>
            <person name="Chen H."/>
            <person name="Zhou L."/>
            <person name="Ni X."/>
            <person name="Tian J."/>
            <person name="Zhou Y."/>
            <person name="Sheng Y."/>
            <person name="Liu T."/>
            <person name="Pan Y."/>
            <person name="Xia L."/>
            <person name="Li J."/>
            <person name="Zhao F."/>
            <person name="Cao W."/>
        </authorList>
    </citation>
    <scope>NUCLEOTIDE SEQUENCE</scope>
    <source>
        <strain evidence="1">Dsil-2018</strain>
    </source>
</reference>
<evidence type="ECO:0000313" key="1">
    <source>
        <dbReference type="EMBL" id="KAH7960490.1"/>
    </source>
</evidence>
<name>A0ACB8D7Q8_DERSI</name>
<proteinExistence type="predicted"/>